<dbReference type="EMBL" id="JBHMEI010000039">
    <property type="protein sequence ID" value="MFB9206610.1"/>
    <property type="molecule type" value="Genomic_DNA"/>
</dbReference>
<protein>
    <submittedName>
        <fullName evidence="1">Uncharacterized protein</fullName>
    </submittedName>
</protein>
<dbReference type="RefSeq" id="WP_229824536.1">
    <property type="nucleotide sequence ID" value="NZ_BMRC01000015.1"/>
</dbReference>
<reference evidence="1 2" key="1">
    <citation type="submission" date="2024-09" db="EMBL/GenBank/DDBJ databases">
        <authorList>
            <person name="Sun Q."/>
            <person name="Mori K."/>
        </authorList>
    </citation>
    <scope>NUCLEOTIDE SEQUENCE [LARGE SCALE GENOMIC DNA]</scope>
    <source>
        <strain evidence="1 2">CCM 3426</strain>
    </source>
</reference>
<name>A0ABV5IPZ3_9ACTN</name>
<evidence type="ECO:0000313" key="1">
    <source>
        <dbReference type="EMBL" id="MFB9206610.1"/>
    </source>
</evidence>
<proteinExistence type="predicted"/>
<accession>A0ABV5IPZ3</accession>
<gene>
    <name evidence="1" type="ORF">ACFFV7_35815</name>
</gene>
<keyword evidence="2" id="KW-1185">Reference proteome</keyword>
<dbReference type="Proteomes" id="UP001589647">
    <property type="component" value="Unassembled WGS sequence"/>
</dbReference>
<organism evidence="1 2">
    <name type="scientific">Nonomuraea spiralis</name>
    <dbReference type="NCBI Taxonomy" id="46182"/>
    <lineage>
        <taxon>Bacteria</taxon>
        <taxon>Bacillati</taxon>
        <taxon>Actinomycetota</taxon>
        <taxon>Actinomycetes</taxon>
        <taxon>Streptosporangiales</taxon>
        <taxon>Streptosporangiaceae</taxon>
        <taxon>Nonomuraea</taxon>
    </lineage>
</organism>
<sequence length="132" mass="14709">MRLVLGSVLAMPPAKRAAEVWAALNDRQRAYMRAIYHKDQEAEQFWKGARARGKTAPPASQWRWLDYGPVGGASADHGAVRRATDRYQAKKLQGATRPFLHSAARALLDEHTALNGPGTGWDLNEFRHFVTA</sequence>
<comment type="caution">
    <text evidence="1">The sequence shown here is derived from an EMBL/GenBank/DDBJ whole genome shotgun (WGS) entry which is preliminary data.</text>
</comment>
<evidence type="ECO:0000313" key="2">
    <source>
        <dbReference type="Proteomes" id="UP001589647"/>
    </source>
</evidence>